<organism evidence="2 3">
    <name type="scientific">Kalanchoe fedtschenkoi</name>
    <name type="common">Lavender scallops</name>
    <name type="synonym">South American air plant</name>
    <dbReference type="NCBI Taxonomy" id="63787"/>
    <lineage>
        <taxon>Eukaryota</taxon>
        <taxon>Viridiplantae</taxon>
        <taxon>Streptophyta</taxon>
        <taxon>Embryophyta</taxon>
        <taxon>Tracheophyta</taxon>
        <taxon>Spermatophyta</taxon>
        <taxon>Magnoliopsida</taxon>
        <taxon>eudicotyledons</taxon>
        <taxon>Gunneridae</taxon>
        <taxon>Pentapetalae</taxon>
        <taxon>Saxifragales</taxon>
        <taxon>Crassulaceae</taxon>
        <taxon>Kalanchoe</taxon>
    </lineage>
</organism>
<evidence type="ECO:0000313" key="3">
    <source>
        <dbReference type="Proteomes" id="UP000594263"/>
    </source>
</evidence>
<dbReference type="AlphaFoldDB" id="A0A7N0UX43"/>
<keyword evidence="1" id="KW-0732">Signal</keyword>
<keyword evidence="3" id="KW-1185">Reference proteome</keyword>
<accession>A0A7N0UX43</accession>
<proteinExistence type="predicted"/>
<feature type="signal peptide" evidence="1">
    <location>
        <begin position="1"/>
        <end position="22"/>
    </location>
</feature>
<evidence type="ECO:0000313" key="2">
    <source>
        <dbReference type="EnsemblPlants" id="Kaladp0087s0030.1.v1.1.CDS.1"/>
    </source>
</evidence>
<feature type="chain" id="PRO_5029683144" description="Secreted protein" evidence="1">
    <location>
        <begin position="23"/>
        <end position="66"/>
    </location>
</feature>
<dbReference type="Gramene" id="Kaladp0087s0030.1.v1.1">
    <property type="protein sequence ID" value="Kaladp0087s0030.1.v1.1.CDS.1"/>
    <property type="gene ID" value="Kaladp0087s0030.v1.1"/>
</dbReference>
<name>A0A7N0UX43_KALFE</name>
<evidence type="ECO:0008006" key="4">
    <source>
        <dbReference type="Google" id="ProtNLM"/>
    </source>
</evidence>
<evidence type="ECO:0000256" key="1">
    <source>
        <dbReference type="SAM" id="SignalP"/>
    </source>
</evidence>
<dbReference type="Proteomes" id="UP000594263">
    <property type="component" value="Unplaced"/>
</dbReference>
<sequence length="66" mass="7567">MSLALVGLILCSAMCYLLKVLSDKWRSDDFPIRHQHLCISQCAAIECEMGPRFCLFSRNYITRANL</sequence>
<dbReference type="EnsemblPlants" id="Kaladp0087s0030.1.v1.1">
    <property type="protein sequence ID" value="Kaladp0087s0030.1.v1.1.CDS.1"/>
    <property type="gene ID" value="Kaladp0087s0030.v1.1"/>
</dbReference>
<reference evidence="2" key="1">
    <citation type="submission" date="2021-01" db="UniProtKB">
        <authorList>
            <consortium name="EnsemblPlants"/>
        </authorList>
    </citation>
    <scope>IDENTIFICATION</scope>
</reference>
<protein>
    <recommendedName>
        <fullName evidence="4">Secreted protein</fullName>
    </recommendedName>
</protein>